<evidence type="ECO:0000256" key="7">
    <source>
        <dbReference type="SAM" id="Phobius"/>
    </source>
</evidence>
<keyword evidence="7" id="KW-1133">Transmembrane helix</keyword>
<dbReference type="HAMAP" id="MF_00135">
    <property type="entry name" value="PRAI"/>
    <property type="match status" value="1"/>
</dbReference>
<keyword evidence="5" id="KW-0057">Aromatic amino acid biosynthesis</keyword>
<evidence type="ECO:0000256" key="2">
    <source>
        <dbReference type="ARBA" id="ARBA00012572"/>
    </source>
</evidence>
<dbReference type="NCBIfam" id="NF002295">
    <property type="entry name" value="PRK01222.1-1"/>
    <property type="match status" value="1"/>
</dbReference>
<dbReference type="UniPathway" id="UPA00035">
    <property type="reaction ID" value="UER00042"/>
</dbReference>
<protein>
    <recommendedName>
        <fullName evidence="2">phosphoribosylanthranilate isomerase</fullName>
        <ecNumber evidence="2">5.3.1.24</ecNumber>
    </recommendedName>
</protein>
<dbReference type="PANTHER" id="PTHR42894:SF1">
    <property type="entry name" value="N-(5'-PHOSPHORIBOSYL)ANTHRANILATE ISOMERASE"/>
    <property type="match status" value="1"/>
</dbReference>
<sequence>MRMSIAVKICGLTRVEDAVAAVAAGVTFVGVVFFRLSPRFLTPPQATAILDQLPDNVGRVGLFADPDDTWLDEVVNHVRLDMIQLHGRESVERVKTVRQTFGLPVMKAIALQTAEDLAAVSGYLQVVDWLLFDSRPPASAARPGGHGIAFDWNLLQLLQIQTQAQWSVPWMLAGGLTPINVAEAIRRTGATAVDVSSGVEERPGVKSIAKIHAFLESVRQVVADGR</sequence>
<dbReference type="AlphaFoldDB" id="A0A484H6F3"/>
<keyword evidence="7" id="KW-0812">Transmembrane</keyword>
<organism evidence="9">
    <name type="scientific">invertebrate metagenome</name>
    <dbReference type="NCBI Taxonomy" id="1711999"/>
    <lineage>
        <taxon>unclassified sequences</taxon>
        <taxon>metagenomes</taxon>
        <taxon>organismal metagenomes</taxon>
    </lineage>
</organism>
<evidence type="ECO:0000256" key="6">
    <source>
        <dbReference type="ARBA" id="ARBA00023235"/>
    </source>
</evidence>
<feature type="domain" description="N-(5'phosphoribosyl) anthranilate isomerase (PRAI)" evidence="8">
    <location>
        <begin position="7"/>
        <end position="216"/>
    </location>
</feature>
<keyword evidence="6 9" id="KW-0413">Isomerase</keyword>
<keyword evidence="3" id="KW-0028">Amino-acid biosynthesis</keyword>
<keyword evidence="4" id="KW-0822">Tryptophan biosynthesis</keyword>
<comment type="pathway">
    <text evidence="1">Amino-acid biosynthesis; L-tryptophan biosynthesis; L-tryptophan from chorismate: step 3/5.</text>
</comment>
<gene>
    <name evidence="9" type="ORF">RIEGSTA812A_PEG_617</name>
</gene>
<proteinExistence type="inferred from homology"/>
<dbReference type="InterPro" id="IPR001240">
    <property type="entry name" value="PRAI_dom"/>
</dbReference>
<evidence type="ECO:0000256" key="3">
    <source>
        <dbReference type="ARBA" id="ARBA00022605"/>
    </source>
</evidence>
<feature type="transmembrane region" description="Helical" evidence="7">
    <location>
        <begin position="18"/>
        <end position="36"/>
    </location>
</feature>
<accession>A0A484H6F3</accession>
<dbReference type="GO" id="GO:0004640">
    <property type="term" value="F:phosphoribosylanthranilate isomerase activity"/>
    <property type="evidence" value="ECO:0007669"/>
    <property type="project" value="UniProtKB-EC"/>
</dbReference>
<evidence type="ECO:0000259" key="8">
    <source>
        <dbReference type="Pfam" id="PF00697"/>
    </source>
</evidence>
<dbReference type="EC" id="5.3.1.24" evidence="2"/>
<evidence type="ECO:0000313" key="9">
    <source>
        <dbReference type="EMBL" id="VBB69144.1"/>
    </source>
</evidence>
<dbReference type="InterPro" id="IPR044643">
    <property type="entry name" value="TrpF_fam"/>
</dbReference>
<dbReference type="Pfam" id="PF00697">
    <property type="entry name" value="PRAI"/>
    <property type="match status" value="1"/>
</dbReference>
<dbReference type="InterPro" id="IPR011060">
    <property type="entry name" value="RibuloseP-bd_barrel"/>
</dbReference>
<dbReference type="PANTHER" id="PTHR42894">
    <property type="entry name" value="N-(5'-PHOSPHORIBOSYL)ANTHRANILATE ISOMERASE"/>
    <property type="match status" value="1"/>
</dbReference>
<keyword evidence="7" id="KW-0472">Membrane</keyword>
<evidence type="ECO:0000256" key="4">
    <source>
        <dbReference type="ARBA" id="ARBA00022822"/>
    </source>
</evidence>
<reference evidence="9" key="1">
    <citation type="submission" date="2018-10" db="EMBL/GenBank/DDBJ databases">
        <authorList>
            <person name="Gruber-Vodicka H."/>
            <person name="Jaeckle O."/>
        </authorList>
    </citation>
    <scope>NUCLEOTIDE SEQUENCE</scope>
</reference>
<dbReference type="InterPro" id="IPR013785">
    <property type="entry name" value="Aldolase_TIM"/>
</dbReference>
<dbReference type="Gene3D" id="3.20.20.70">
    <property type="entry name" value="Aldolase class I"/>
    <property type="match status" value="1"/>
</dbReference>
<name>A0A484H6F3_9ZZZZ</name>
<dbReference type="CDD" id="cd00405">
    <property type="entry name" value="PRAI"/>
    <property type="match status" value="1"/>
</dbReference>
<evidence type="ECO:0000256" key="5">
    <source>
        <dbReference type="ARBA" id="ARBA00023141"/>
    </source>
</evidence>
<dbReference type="SUPFAM" id="SSF51366">
    <property type="entry name" value="Ribulose-phoshate binding barrel"/>
    <property type="match status" value="1"/>
</dbReference>
<evidence type="ECO:0000256" key="1">
    <source>
        <dbReference type="ARBA" id="ARBA00004664"/>
    </source>
</evidence>
<dbReference type="EMBL" id="LR026963">
    <property type="protein sequence ID" value="VBB69144.1"/>
    <property type="molecule type" value="Genomic_DNA"/>
</dbReference>
<dbReference type="GO" id="GO:0000162">
    <property type="term" value="P:L-tryptophan biosynthetic process"/>
    <property type="evidence" value="ECO:0007669"/>
    <property type="project" value="UniProtKB-UniPathway"/>
</dbReference>